<dbReference type="GO" id="GO:0006623">
    <property type="term" value="P:protein targeting to vacuole"/>
    <property type="evidence" value="ECO:0007669"/>
    <property type="project" value="TreeGrafter"/>
</dbReference>
<organism evidence="3 4">
    <name type="scientific">Ramalina farinacea</name>
    <dbReference type="NCBI Taxonomy" id="258253"/>
    <lineage>
        <taxon>Eukaryota</taxon>
        <taxon>Fungi</taxon>
        <taxon>Dikarya</taxon>
        <taxon>Ascomycota</taxon>
        <taxon>Pezizomycotina</taxon>
        <taxon>Lecanoromycetes</taxon>
        <taxon>OSLEUM clade</taxon>
        <taxon>Lecanoromycetidae</taxon>
        <taxon>Lecanorales</taxon>
        <taxon>Lecanorineae</taxon>
        <taxon>Ramalinaceae</taxon>
        <taxon>Ramalina</taxon>
    </lineage>
</organism>
<feature type="compositionally biased region" description="Polar residues" evidence="2">
    <location>
        <begin position="1"/>
        <end position="12"/>
    </location>
</feature>
<feature type="region of interest" description="Disordered" evidence="2">
    <location>
        <begin position="1"/>
        <end position="21"/>
    </location>
</feature>
<comment type="caution">
    <text evidence="3">The sequence shown here is derived from an EMBL/GenBank/DDBJ whole genome shotgun (WGS) entry which is preliminary data.</text>
</comment>
<dbReference type="AlphaFoldDB" id="A0AA43QL89"/>
<dbReference type="GO" id="GO:0005773">
    <property type="term" value="C:vacuole"/>
    <property type="evidence" value="ECO:0007669"/>
    <property type="project" value="GOC"/>
</dbReference>
<keyword evidence="4" id="KW-1185">Reference proteome</keyword>
<dbReference type="PANTHER" id="PTHR14534:SF3">
    <property type="entry name" value="GID COMPLEX SUBUNIT 4 HOMOLOG"/>
    <property type="match status" value="1"/>
</dbReference>
<evidence type="ECO:0000256" key="2">
    <source>
        <dbReference type="SAM" id="MobiDB-lite"/>
    </source>
</evidence>
<evidence type="ECO:0000313" key="3">
    <source>
        <dbReference type="EMBL" id="MDI1486773.1"/>
    </source>
</evidence>
<feature type="compositionally biased region" description="Polar residues" evidence="2">
    <location>
        <begin position="260"/>
        <end position="275"/>
    </location>
</feature>
<sequence length="647" mass="73666">MPESRNSLSGRNPQHLPTDEAYLDQLATGVLASPVPDLASTLTTQAEQDAEEDNLSFLRSETNAGDDTDRPHNDRWRSTTENSPGAVGDGRQRNTSATARRYTPEQLRELNELEERAREIMHPEYQGTNTATPDSVEDDIIMHRNSDPTDGGESPPTRDETALRDRLRIRRLRDVFAVPLSEGSSSHQEYADPPRRHPSRFVENGMGSSPSSGESSLRTTALLQAVRRNTTMSHNTRNHLQRYILDRERGDQETEEGDPQRTNFNSPHLSPSQRRQMYRESVMRTDRRLAELDAQQRTHELEEQEREHQQPPRRVRRVVRHELHNGSVPTPPARSPVENIVRYLESLNLCESDAERHDTAEENGLSPEELCPHNVDDFLLDTEVILSPPSNSYLQAGSQFGGKQHGMPCKDVNRVLRPFMSSSSTTNPFSGIPSSTTLVPSAPWGHAEPPSSLDMDPIYRDMLRLREAHQIPEDKWPVKVTIHNVDYTDMSLSGTMTAFDVPDRTSATKKSRIVTYLEGEIIDFKKHTLRTKNFVSDTRIDAHYWRKLPPFSGMSDEMTMAKSLLSKYWLEDSLMHQWILMRWKEKQFIAPLDSQSQLTISGFYYISMNRSNGEVEGLYYDPKSTPYQHLSLKSDQKSKTFAACGSL</sequence>
<protein>
    <recommendedName>
        <fullName evidence="5">Vacuolar import and degradation protein-domain-containing protein</fullName>
    </recommendedName>
</protein>
<dbReference type="Pfam" id="PF09783">
    <property type="entry name" value="Vac_ImportDeg"/>
    <property type="match status" value="1"/>
</dbReference>
<feature type="region of interest" description="Disordered" evidence="2">
    <location>
        <begin position="141"/>
        <end position="164"/>
    </location>
</feature>
<feature type="region of interest" description="Disordered" evidence="2">
    <location>
        <begin position="38"/>
        <end position="108"/>
    </location>
</feature>
<dbReference type="Proteomes" id="UP001161017">
    <property type="component" value="Unassembled WGS sequence"/>
</dbReference>
<comment type="similarity">
    <text evidence="1">Belongs to the GID4/VID24 family.</text>
</comment>
<proteinExistence type="inferred from homology"/>
<accession>A0AA43QL89</accession>
<evidence type="ECO:0000313" key="4">
    <source>
        <dbReference type="Proteomes" id="UP001161017"/>
    </source>
</evidence>
<dbReference type="InterPro" id="IPR018618">
    <property type="entry name" value="GID4/10-like"/>
</dbReference>
<dbReference type="EMBL" id="JAPUFD010000004">
    <property type="protein sequence ID" value="MDI1486773.1"/>
    <property type="molecule type" value="Genomic_DNA"/>
</dbReference>
<feature type="region of interest" description="Disordered" evidence="2">
    <location>
        <begin position="233"/>
        <end position="280"/>
    </location>
</feature>
<reference evidence="3" key="1">
    <citation type="journal article" date="2023" name="Genome Biol. Evol.">
        <title>First Whole Genome Sequence and Flow Cytometry Genome Size Data for the Lichen-Forming Fungus Ramalina farinacea (Ascomycota).</title>
        <authorList>
            <person name="Llewellyn T."/>
            <person name="Mian S."/>
            <person name="Hill R."/>
            <person name="Leitch I.J."/>
            <person name="Gaya E."/>
        </authorList>
    </citation>
    <scope>NUCLEOTIDE SEQUENCE</scope>
    <source>
        <strain evidence="3">LIQ254RAFAR</strain>
    </source>
</reference>
<feature type="compositionally biased region" description="Basic and acidic residues" evidence="2">
    <location>
        <begin position="67"/>
        <end position="78"/>
    </location>
</feature>
<dbReference type="GO" id="GO:0043161">
    <property type="term" value="P:proteasome-mediated ubiquitin-dependent protein catabolic process"/>
    <property type="evidence" value="ECO:0007669"/>
    <property type="project" value="TreeGrafter"/>
</dbReference>
<name>A0AA43QL89_9LECA</name>
<feature type="region of interest" description="Disordered" evidence="2">
    <location>
        <begin position="180"/>
        <end position="218"/>
    </location>
</feature>
<evidence type="ECO:0000256" key="1">
    <source>
        <dbReference type="ARBA" id="ARBA00061469"/>
    </source>
</evidence>
<evidence type="ECO:0008006" key="5">
    <source>
        <dbReference type="Google" id="ProtNLM"/>
    </source>
</evidence>
<gene>
    <name evidence="3" type="ORF">OHK93_006034</name>
</gene>
<dbReference type="PANTHER" id="PTHR14534">
    <property type="entry name" value="VACUOLAR IMPORT AND DEGRADATION PROTEIN 24"/>
    <property type="match status" value="1"/>
</dbReference>
<feature type="compositionally biased region" description="Low complexity" evidence="2">
    <location>
        <begin position="205"/>
        <end position="216"/>
    </location>
</feature>
<dbReference type="GO" id="GO:0007039">
    <property type="term" value="P:protein catabolic process in the vacuole"/>
    <property type="evidence" value="ECO:0007669"/>
    <property type="project" value="TreeGrafter"/>
</dbReference>
<dbReference type="GO" id="GO:0045721">
    <property type="term" value="P:negative regulation of gluconeogenesis"/>
    <property type="evidence" value="ECO:0007669"/>
    <property type="project" value="TreeGrafter"/>
</dbReference>
<dbReference type="GO" id="GO:0034657">
    <property type="term" value="C:GID complex"/>
    <property type="evidence" value="ECO:0007669"/>
    <property type="project" value="TreeGrafter"/>
</dbReference>